<protein>
    <submittedName>
        <fullName evidence="2">Uncharacterized protein</fullName>
    </submittedName>
</protein>
<comment type="caution">
    <text evidence="2">The sequence shown here is derived from an EMBL/GenBank/DDBJ whole genome shotgun (WGS) entry which is preliminary data.</text>
</comment>
<feature type="region of interest" description="Disordered" evidence="1">
    <location>
        <begin position="1"/>
        <end position="38"/>
    </location>
</feature>
<feature type="compositionally biased region" description="Polar residues" evidence="1">
    <location>
        <begin position="1"/>
        <end position="16"/>
    </location>
</feature>
<dbReference type="EMBL" id="NBNE01016602">
    <property type="protein sequence ID" value="OWY93160.1"/>
    <property type="molecule type" value="Genomic_DNA"/>
</dbReference>
<keyword evidence="3" id="KW-1185">Reference proteome</keyword>
<evidence type="ECO:0000313" key="2">
    <source>
        <dbReference type="EMBL" id="OWY93160.1"/>
    </source>
</evidence>
<evidence type="ECO:0000313" key="3">
    <source>
        <dbReference type="Proteomes" id="UP000198211"/>
    </source>
</evidence>
<sequence>MSKIQSYRRYTSSADHGSTGVPPPIVGVLDSGKPDPASSRILLIPLHHNDALPGFSGGSGFHRESQEEVQVKTEQGNEMSSDARSTTSLLNARSADRQSARRNSVDGMND</sequence>
<feature type="compositionally biased region" description="Basic and acidic residues" evidence="1">
    <location>
        <begin position="61"/>
        <end position="71"/>
    </location>
</feature>
<dbReference type="AlphaFoldDB" id="A0A225UJQ0"/>
<feature type="compositionally biased region" description="Polar residues" evidence="1">
    <location>
        <begin position="72"/>
        <end position="91"/>
    </location>
</feature>
<proteinExistence type="predicted"/>
<gene>
    <name evidence="2" type="ORF">PHMEG_00037545</name>
</gene>
<reference evidence="3" key="1">
    <citation type="submission" date="2017-03" db="EMBL/GenBank/DDBJ databases">
        <title>Phytopthora megakarya and P. palmivora, two closely related causual agents of cacao black pod achieved similar genome size and gene model numbers by different mechanisms.</title>
        <authorList>
            <person name="Ali S."/>
            <person name="Shao J."/>
            <person name="Larry D.J."/>
            <person name="Kronmiller B."/>
            <person name="Shen D."/>
            <person name="Strem M.D."/>
            <person name="Melnick R.L."/>
            <person name="Guiltinan M.J."/>
            <person name="Tyler B.M."/>
            <person name="Meinhardt L.W."/>
            <person name="Bailey B.A."/>
        </authorList>
    </citation>
    <scope>NUCLEOTIDE SEQUENCE [LARGE SCALE GENOMIC DNA]</scope>
    <source>
        <strain evidence="3">zdho120</strain>
    </source>
</reference>
<name>A0A225UJQ0_9STRA</name>
<feature type="region of interest" description="Disordered" evidence="1">
    <location>
        <begin position="52"/>
        <end position="110"/>
    </location>
</feature>
<evidence type="ECO:0000256" key="1">
    <source>
        <dbReference type="SAM" id="MobiDB-lite"/>
    </source>
</evidence>
<organism evidence="2 3">
    <name type="scientific">Phytophthora megakarya</name>
    <dbReference type="NCBI Taxonomy" id="4795"/>
    <lineage>
        <taxon>Eukaryota</taxon>
        <taxon>Sar</taxon>
        <taxon>Stramenopiles</taxon>
        <taxon>Oomycota</taxon>
        <taxon>Peronosporomycetes</taxon>
        <taxon>Peronosporales</taxon>
        <taxon>Peronosporaceae</taxon>
        <taxon>Phytophthora</taxon>
    </lineage>
</organism>
<dbReference type="OrthoDB" id="121277at2759"/>
<dbReference type="Proteomes" id="UP000198211">
    <property type="component" value="Unassembled WGS sequence"/>
</dbReference>
<accession>A0A225UJQ0</accession>